<dbReference type="RefSeq" id="WP_038454794.1">
    <property type="nucleotide sequence ID" value="NZ_CP009043.1"/>
</dbReference>
<dbReference type="EMBL" id="CP009043">
    <property type="protein sequence ID" value="AII15139.1"/>
    <property type="molecule type" value="Genomic_DNA"/>
</dbReference>
<accession>A0A076FH38</accession>
<dbReference type="Pfam" id="PF25448">
    <property type="entry name" value="DUF7897"/>
    <property type="match status" value="1"/>
</dbReference>
<organism evidence="2 3">
    <name type="scientific">Campylobacter iguaniorum</name>
    <dbReference type="NCBI Taxonomy" id="1244531"/>
    <lineage>
        <taxon>Bacteria</taxon>
        <taxon>Pseudomonadati</taxon>
        <taxon>Campylobacterota</taxon>
        <taxon>Epsilonproteobacteria</taxon>
        <taxon>Campylobacterales</taxon>
        <taxon>Campylobacteraceae</taxon>
        <taxon>Campylobacter</taxon>
    </lineage>
</organism>
<dbReference type="STRING" id="1244531.CIG2463D_1439"/>
<proteinExistence type="predicted"/>
<dbReference type="KEGG" id="caj:CIG1485E_1306"/>
<reference evidence="3" key="1">
    <citation type="journal article" date="2014" name="Genome Announc.">
        <title>Complete Genome Sequence of Campylobacter iguaniorum Strain 1485ET, Isolated from a Bearded Dragon (Pogona vitticeps).</title>
        <authorList>
            <person name="Gilbert M.J."/>
            <person name="Miller W.G."/>
            <person name="Yee E."/>
            <person name="Kik M."/>
            <person name="Wagenaar J.A."/>
            <person name="Duim B."/>
        </authorList>
    </citation>
    <scope>NUCLEOTIDE SEQUENCE [LARGE SCALE GENOMIC DNA]</scope>
    <source>
        <strain evidence="3">1485E</strain>
    </source>
</reference>
<evidence type="ECO:0000259" key="1">
    <source>
        <dbReference type="Pfam" id="PF25448"/>
    </source>
</evidence>
<feature type="domain" description="DUF7897" evidence="1">
    <location>
        <begin position="1"/>
        <end position="595"/>
    </location>
</feature>
<name>A0A076FH38_9BACT</name>
<dbReference type="OrthoDB" id="5372053at2"/>
<evidence type="ECO:0000313" key="3">
    <source>
        <dbReference type="Proteomes" id="UP000028486"/>
    </source>
</evidence>
<dbReference type="InterPro" id="IPR057219">
    <property type="entry name" value="DUF7897"/>
</dbReference>
<dbReference type="Proteomes" id="UP000028486">
    <property type="component" value="Chromosome"/>
</dbReference>
<keyword evidence="3" id="KW-1185">Reference proteome</keyword>
<sequence>MSNFKELNLIVKKYKEELNLLYKDMDNKIIKEASEICGLDDSKESKIAVLRRIVDLKEEGIINTLENLGKTSDEIEQIKAKMYDFVSEFYIKRHANLINEITNANILNAFDLELIKSTHKIGVALTKMQKTWQAHIIDGINKEFDTKFKSISDASEFITANKLYQPNSDKSRCDRVYGAVIKNAGNYELVPYAVAFEDEMKLVINAFDESLKALKNLSQNDSDESYITYLNALKIAFKERENDKVIPAWQDAEMAWMDTKGDIQIGHPLEYYEDAYTHAVALEWDIRLVDDLSINEAKFKNDIKESFEQIYSSLDVQNAKMKKLVYSNIDKTQLYISNPMVYYGAEFNGLFSAQVVPNDEIVSKECGKKIFAFVNFVYESAKAKPFMKLASEIFSKDFLDFGREILYKKPEIWKKVYEISTIGHEFGHILFIDSDTENLMNANGEFKFIEEYKATTGGLVNFFLHEDETYKMPVFAELIKRSVGLISWQKVTETRAYYCEGLIHLSLLFGSKVLSFNDDKLSIDFTPRAYERFKSVVMQNYLDLATHYTNKLDASEFLAKFASFNGEVYLPNDKQTCEFVKYYYSRYEKIANEIDESGEWQRWQLA</sequence>
<evidence type="ECO:0000313" key="2">
    <source>
        <dbReference type="EMBL" id="AII15139.1"/>
    </source>
</evidence>
<gene>
    <name evidence="2" type="primary">ciaB</name>
    <name evidence="2" type="ORF">CIG1485E_1306</name>
</gene>
<dbReference type="NCBIfam" id="NF033805">
    <property type="entry name" value="invasion_CiaB"/>
    <property type="match status" value="1"/>
</dbReference>
<dbReference type="AlphaFoldDB" id="A0A076FH38"/>
<dbReference type="HOGENOM" id="CLU_028662_0_0_7"/>
<protein>
    <submittedName>
        <fullName evidence="2">Invasion antigen B</fullName>
    </submittedName>
</protein>
<dbReference type="eggNOG" id="COG2956">
    <property type="taxonomic scope" value="Bacteria"/>
</dbReference>